<reference evidence="4 5" key="1">
    <citation type="journal article" date="2012" name="New Phytol.">
        <title>Insight into trade-off between wood decay and parasitism from the genome of a fungal forest pathogen.</title>
        <authorList>
            <person name="Olson A."/>
            <person name="Aerts A."/>
            <person name="Asiegbu F."/>
            <person name="Belbahri L."/>
            <person name="Bouzid O."/>
            <person name="Broberg A."/>
            <person name="Canback B."/>
            <person name="Coutinho P.M."/>
            <person name="Cullen D."/>
            <person name="Dalman K."/>
            <person name="Deflorio G."/>
            <person name="van Diepen L.T."/>
            <person name="Dunand C."/>
            <person name="Duplessis S."/>
            <person name="Durling M."/>
            <person name="Gonthier P."/>
            <person name="Grimwood J."/>
            <person name="Fossdal C.G."/>
            <person name="Hansson D."/>
            <person name="Henrissat B."/>
            <person name="Hietala A."/>
            <person name="Himmelstrand K."/>
            <person name="Hoffmeister D."/>
            <person name="Hogberg N."/>
            <person name="James T.Y."/>
            <person name="Karlsson M."/>
            <person name="Kohler A."/>
            <person name="Kues U."/>
            <person name="Lee Y.H."/>
            <person name="Lin Y.C."/>
            <person name="Lind M."/>
            <person name="Lindquist E."/>
            <person name="Lombard V."/>
            <person name="Lucas S."/>
            <person name="Lunden K."/>
            <person name="Morin E."/>
            <person name="Murat C."/>
            <person name="Park J."/>
            <person name="Raffaello T."/>
            <person name="Rouze P."/>
            <person name="Salamov A."/>
            <person name="Schmutz J."/>
            <person name="Solheim H."/>
            <person name="Stahlberg J."/>
            <person name="Velez H."/>
            <person name="de Vries R.P."/>
            <person name="Wiebenga A."/>
            <person name="Woodward S."/>
            <person name="Yakovlev I."/>
            <person name="Garbelotto M."/>
            <person name="Martin F."/>
            <person name="Grigoriev I.V."/>
            <person name="Stenlid J."/>
        </authorList>
    </citation>
    <scope>NUCLEOTIDE SEQUENCE [LARGE SCALE GENOMIC DNA]</scope>
    <source>
        <strain evidence="4 5">TC 32-1</strain>
    </source>
</reference>
<dbReference type="InterPro" id="IPR013694">
    <property type="entry name" value="VIT"/>
</dbReference>
<sequence>MSASNGTTILHVGPDGQTLHLELQEVKVSALVVDVSAQMTVSHVFYNPLEDDTGRAKYVFPKPASAAVCAFKMEPEDGRVIVGEVKEAAEASSMYAAAIEQGKIAGLVEYATGDVFTISVGSIPAKTHVTTRLTCVMNLMNNDHPNEIRLQIPMAVGPQRYGPLPAGMVDAASATQATRLSITTKIQTSGIIRPEDVTSPSHGNAVRVSAHRTHRQERSERRMVARFRSSTFLAQDFALVIKAQGLDLPRCFVETDPDGKGTIALQLVVVPKFKIPPMPAQEFLFLVDRSGSMAGDRIATAKNTLTVLLPALPNNGTKFNVYSFGTRCDSLWPQSVTYDQATLYNAISRVGTMGSDYGGTEIASALMHVFARKDKTMPTVVFVLTDGDVYEIDYTADIVSQAVAAAAASKAPLRVFTLGIGNTTSSAMCEAIARSGNGECLMAINTAEIIGKCARLVRLGRSSCVNDVTIDWGIATTDFQQPDPAAPSETVVGVELSPPDSIQQTPPHIDKVYDNERFRLTAIIKTERTPDQVILSGRVDGYDEVFNLPVKVSQVRFPHTASGVSLLHTLAAKSLIQDLQEHRGPRPTALGVASEEQITKAAVVRLGVRYQLVSKYTSFVAVDEEERNRRMERERQERRQRQQAVRDADDQSAPSGRLGNDAASPATTTSSWGQLLQDNIGSVLNTFTWILGYASPSTTGGLPRRSRSPSPAHSSDGDGSSDELDPDQEGDRDDGFDSTATFSTMSTLESYDSDAPPPRRLHPRREPRRRSPSPAVRPKSPPPTDVAEPTPGPQADIGRVVALARLQLFDGSFRLDSAFESVVGRRAMTQPAGLQVNAQVWATAVAAAFYERSLVGEKELLEGVMLKILEYVVNQGMTKTEFERLVRQGRALLD</sequence>
<feature type="compositionally biased region" description="Low complexity" evidence="1">
    <location>
        <begin position="708"/>
        <end position="718"/>
    </location>
</feature>
<dbReference type="InParanoid" id="W4KA61"/>
<feature type="compositionally biased region" description="Acidic residues" evidence="1">
    <location>
        <begin position="719"/>
        <end position="736"/>
    </location>
</feature>
<organism evidence="4 5">
    <name type="scientific">Heterobasidion irregulare (strain TC 32-1)</name>
    <dbReference type="NCBI Taxonomy" id="747525"/>
    <lineage>
        <taxon>Eukaryota</taxon>
        <taxon>Fungi</taxon>
        <taxon>Dikarya</taxon>
        <taxon>Basidiomycota</taxon>
        <taxon>Agaricomycotina</taxon>
        <taxon>Agaricomycetes</taxon>
        <taxon>Russulales</taxon>
        <taxon>Bondarzewiaceae</taxon>
        <taxon>Heterobasidion</taxon>
        <taxon>Heterobasidion annosum species complex</taxon>
    </lineage>
</organism>
<evidence type="ECO:0000259" key="2">
    <source>
        <dbReference type="PROSITE" id="PS50234"/>
    </source>
</evidence>
<proteinExistence type="predicted"/>
<dbReference type="HOGENOM" id="CLU_003826_0_0_1"/>
<feature type="compositionally biased region" description="Basic residues" evidence="1">
    <location>
        <begin position="759"/>
        <end position="771"/>
    </location>
</feature>
<feature type="region of interest" description="Disordered" evidence="1">
    <location>
        <begin position="696"/>
        <end position="795"/>
    </location>
</feature>
<evidence type="ECO:0000256" key="1">
    <source>
        <dbReference type="SAM" id="MobiDB-lite"/>
    </source>
</evidence>
<dbReference type="Proteomes" id="UP000030671">
    <property type="component" value="Unassembled WGS sequence"/>
</dbReference>
<dbReference type="Pfam" id="PF13768">
    <property type="entry name" value="VWA_3"/>
    <property type="match status" value="1"/>
</dbReference>
<dbReference type="InterPro" id="IPR036465">
    <property type="entry name" value="vWFA_dom_sf"/>
</dbReference>
<evidence type="ECO:0000259" key="3">
    <source>
        <dbReference type="PROSITE" id="PS51468"/>
    </source>
</evidence>
<dbReference type="OrthoDB" id="1729737at2759"/>
<feature type="compositionally biased region" description="Basic and acidic residues" evidence="1">
    <location>
        <begin position="626"/>
        <end position="649"/>
    </location>
</feature>
<dbReference type="PROSITE" id="PS51468">
    <property type="entry name" value="VIT"/>
    <property type="match status" value="1"/>
</dbReference>
<dbReference type="STRING" id="747525.W4KA61"/>
<feature type="region of interest" description="Disordered" evidence="1">
    <location>
        <begin position="624"/>
        <end position="670"/>
    </location>
</feature>
<feature type="domain" description="VWFA" evidence="2">
    <location>
        <begin position="282"/>
        <end position="459"/>
    </location>
</feature>
<dbReference type="GeneID" id="20670365"/>
<gene>
    <name evidence="4" type="ORF">HETIRDRAFT_316848</name>
</gene>
<feature type="compositionally biased region" description="Polar residues" evidence="1">
    <location>
        <begin position="738"/>
        <end position="750"/>
    </location>
</feature>
<evidence type="ECO:0008006" key="6">
    <source>
        <dbReference type="Google" id="ProtNLM"/>
    </source>
</evidence>
<dbReference type="eggNOG" id="ENOG502QRPK">
    <property type="taxonomic scope" value="Eukaryota"/>
</dbReference>
<dbReference type="InterPro" id="IPR002035">
    <property type="entry name" value="VWF_A"/>
</dbReference>
<keyword evidence="5" id="KW-1185">Reference proteome</keyword>
<accession>W4KA61</accession>
<protein>
    <recommendedName>
        <fullName evidence="6">VWFA domain-containing protein</fullName>
    </recommendedName>
</protein>
<dbReference type="PROSITE" id="PS50234">
    <property type="entry name" value="VWFA"/>
    <property type="match status" value="1"/>
</dbReference>
<dbReference type="Pfam" id="PF08487">
    <property type="entry name" value="VIT"/>
    <property type="match status" value="1"/>
</dbReference>
<dbReference type="RefSeq" id="XP_009545052.1">
    <property type="nucleotide sequence ID" value="XM_009546757.1"/>
</dbReference>
<dbReference type="AlphaFoldDB" id="W4KA61"/>
<dbReference type="PANTHER" id="PTHR45737:SF6">
    <property type="entry name" value="VON WILLEBRAND FACTOR A DOMAIN-CONTAINING PROTEIN 5A"/>
    <property type="match status" value="1"/>
</dbReference>
<feature type="domain" description="VIT" evidence="3">
    <location>
        <begin position="7"/>
        <end position="137"/>
    </location>
</feature>
<dbReference type="EMBL" id="KI925457">
    <property type="protein sequence ID" value="ETW82722.1"/>
    <property type="molecule type" value="Genomic_DNA"/>
</dbReference>
<dbReference type="Gene3D" id="3.40.50.410">
    <property type="entry name" value="von Willebrand factor, type A domain"/>
    <property type="match status" value="1"/>
</dbReference>
<dbReference type="PANTHER" id="PTHR45737">
    <property type="entry name" value="VON WILLEBRAND FACTOR A DOMAIN-CONTAINING PROTEIN 5A"/>
    <property type="match status" value="1"/>
</dbReference>
<evidence type="ECO:0000313" key="5">
    <source>
        <dbReference type="Proteomes" id="UP000030671"/>
    </source>
</evidence>
<dbReference type="KEGG" id="hir:HETIRDRAFT_316848"/>
<dbReference type="SUPFAM" id="SSF53300">
    <property type="entry name" value="vWA-like"/>
    <property type="match status" value="1"/>
</dbReference>
<dbReference type="SMART" id="SM00327">
    <property type="entry name" value="VWA"/>
    <property type="match status" value="1"/>
</dbReference>
<dbReference type="SMART" id="SM00609">
    <property type="entry name" value="VIT"/>
    <property type="match status" value="1"/>
</dbReference>
<name>W4KA61_HETIT</name>
<evidence type="ECO:0000313" key="4">
    <source>
        <dbReference type="EMBL" id="ETW82722.1"/>
    </source>
</evidence>
<feature type="region of interest" description="Disordered" evidence="1">
    <location>
        <begin position="194"/>
        <end position="217"/>
    </location>
</feature>